<evidence type="ECO:0000256" key="7">
    <source>
        <dbReference type="ARBA" id="ARBA00023235"/>
    </source>
</evidence>
<comment type="catalytic activity">
    <reaction evidence="8">
        <text>Couples ATP hydrolysis with the unwinding of duplex DNA by translocating in the 3'-5' direction.</text>
        <dbReference type="EC" id="5.6.2.4"/>
    </reaction>
</comment>
<dbReference type="Pfam" id="PF00580">
    <property type="entry name" value="UvrD-helicase"/>
    <property type="match status" value="1"/>
</dbReference>
<keyword evidence="5 12" id="KW-0067">ATP-binding</keyword>
<dbReference type="EMBL" id="CP035544">
    <property type="protein sequence ID" value="QBA63663.1"/>
    <property type="molecule type" value="Genomic_DNA"/>
</dbReference>
<dbReference type="GO" id="GO:0016887">
    <property type="term" value="F:ATP hydrolysis activity"/>
    <property type="evidence" value="ECO:0007669"/>
    <property type="project" value="RHEA"/>
</dbReference>
<evidence type="ECO:0000313" key="15">
    <source>
        <dbReference type="Proteomes" id="UP000290889"/>
    </source>
</evidence>
<evidence type="ECO:0000256" key="4">
    <source>
        <dbReference type="ARBA" id="ARBA00022806"/>
    </source>
</evidence>
<evidence type="ECO:0000259" key="13">
    <source>
        <dbReference type="PROSITE" id="PS51198"/>
    </source>
</evidence>
<evidence type="ECO:0000256" key="8">
    <source>
        <dbReference type="ARBA" id="ARBA00034617"/>
    </source>
</evidence>
<dbReference type="InterPro" id="IPR013986">
    <property type="entry name" value="DExx_box_DNA_helicase_dom_sf"/>
</dbReference>
<keyword evidence="2 12" id="KW-0547">Nucleotide-binding</keyword>
<dbReference type="AlphaFoldDB" id="A0A411E813"/>
<keyword evidence="15" id="KW-1185">Reference proteome</keyword>
<dbReference type="Gene3D" id="1.10.10.160">
    <property type="match status" value="1"/>
</dbReference>
<dbReference type="InterPro" id="IPR000212">
    <property type="entry name" value="DNA_helicase_UvrD/REP"/>
</dbReference>
<keyword evidence="6" id="KW-0238">DNA-binding</keyword>
<keyword evidence="4 12" id="KW-0347">Helicase</keyword>
<dbReference type="InterPro" id="IPR014016">
    <property type="entry name" value="UvrD-like_ATP-bd"/>
</dbReference>
<dbReference type="PANTHER" id="PTHR11070">
    <property type="entry name" value="UVRD / RECB / PCRA DNA HELICASE FAMILY MEMBER"/>
    <property type="match status" value="1"/>
</dbReference>
<dbReference type="SUPFAM" id="SSF52540">
    <property type="entry name" value="P-loop containing nucleoside triphosphate hydrolases"/>
    <property type="match status" value="1"/>
</dbReference>
<dbReference type="KEGG" id="mur:EQY75_03335"/>
<feature type="domain" description="UvrD-like helicase ATP-binding" evidence="13">
    <location>
        <begin position="16"/>
        <end position="332"/>
    </location>
</feature>
<dbReference type="GO" id="GO:0003677">
    <property type="term" value="F:DNA binding"/>
    <property type="evidence" value="ECO:0007669"/>
    <property type="project" value="UniProtKB-KW"/>
</dbReference>
<evidence type="ECO:0000256" key="9">
    <source>
        <dbReference type="ARBA" id="ARBA00034808"/>
    </source>
</evidence>
<comment type="similarity">
    <text evidence="1">Belongs to the helicase family. UvrD subfamily.</text>
</comment>
<dbReference type="InterPro" id="IPR014017">
    <property type="entry name" value="DNA_helicase_UvrD-like_C"/>
</dbReference>
<dbReference type="InterPro" id="IPR027417">
    <property type="entry name" value="P-loop_NTPase"/>
</dbReference>
<evidence type="ECO:0000256" key="11">
    <source>
        <dbReference type="ARBA" id="ARBA00048988"/>
    </source>
</evidence>
<dbReference type="PANTHER" id="PTHR11070:SF2">
    <property type="entry name" value="ATP-DEPENDENT DNA HELICASE SRS2"/>
    <property type="match status" value="1"/>
</dbReference>
<dbReference type="PROSITE" id="PS51198">
    <property type="entry name" value="UVRD_HELICASE_ATP_BIND"/>
    <property type="match status" value="1"/>
</dbReference>
<protein>
    <recommendedName>
        <fullName evidence="9">DNA 3'-5' helicase</fullName>
        <ecNumber evidence="9">5.6.2.4</ecNumber>
    </recommendedName>
    <alternativeName>
        <fullName evidence="10">DNA 3'-5' helicase II</fullName>
    </alternativeName>
</protein>
<accession>A0A411E813</accession>
<dbReference type="GO" id="GO:0043138">
    <property type="term" value="F:3'-5' DNA helicase activity"/>
    <property type="evidence" value="ECO:0007669"/>
    <property type="project" value="UniProtKB-EC"/>
</dbReference>
<dbReference type="Proteomes" id="UP000290889">
    <property type="component" value="Chromosome"/>
</dbReference>
<dbReference type="GO" id="GO:0005524">
    <property type="term" value="F:ATP binding"/>
    <property type="evidence" value="ECO:0007669"/>
    <property type="project" value="UniProtKB-UniRule"/>
</dbReference>
<comment type="catalytic activity">
    <reaction evidence="11">
        <text>ATP + H2O = ADP + phosphate + H(+)</text>
        <dbReference type="Rhea" id="RHEA:13065"/>
        <dbReference type="ChEBI" id="CHEBI:15377"/>
        <dbReference type="ChEBI" id="CHEBI:15378"/>
        <dbReference type="ChEBI" id="CHEBI:30616"/>
        <dbReference type="ChEBI" id="CHEBI:43474"/>
        <dbReference type="ChEBI" id="CHEBI:456216"/>
        <dbReference type="EC" id="5.6.2.4"/>
    </reaction>
</comment>
<reference evidence="14 15" key="1">
    <citation type="submission" date="2019-01" db="EMBL/GenBank/DDBJ databases">
        <title>Muriicola soli sp. nov., isolated from soil.</title>
        <authorList>
            <person name="Kang H.J."/>
            <person name="Kim S.B."/>
        </authorList>
    </citation>
    <scope>NUCLEOTIDE SEQUENCE [LARGE SCALE GENOMIC DNA]</scope>
    <source>
        <strain evidence="14 15">MMS17-SY002</strain>
    </source>
</reference>
<evidence type="ECO:0000256" key="6">
    <source>
        <dbReference type="ARBA" id="ARBA00023125"/>
    </source>
</evidence>
<sequence>MNENFSLETLWKEVGFMPNESQEKAIKHIDGALYLTAGPGSGKTRVLLWRTLNLIVFHNINPDEIMLATFTEKAAHQLKEGLQSLLGLASNHTGRQYDLASMYIGTVHSSCNRLIGDRRFYSGRKRNKPVKTIDQLEQYFFIKRHSIWNRLLDAGELDTIDINAYFQKKAPSYPNKHKAIIDIIALFNRFSEERLNIEEALFKTDQRDMLFSILKMYKEYKNILIENETFEICDLSLLQNKALEVIEGFKNASNIFKYLIVDEYQDTNSIQEQLYFTLAGNKNICVVGDDDQALYRFRGSTVENFVEFPKRVKSYLGIETTKISLSINYRSRRKIVDFYSGFIDKEDWTKNGDVTNQYRVHDKAIVANSTDNETSVISVEDDWIDQTAQFCKELIQNDVVSDANQIAFLFPSLSNKDAKNTIQTLRDHGLNVYAPRAGIFLEGQEATELFGVFANVFGLPDSSDFTGYEFNKYKTWVGNAERIGNDIIESDSDLKRFVDNKRLQLEIISKDYESLLRVVQKNNWDLDDEFELDLMRRKLAEANNLSDEAKRAVLSPYLARIVNERINDETLKPFKLSQIINRATSLDWSILDLFYQITGFNHFKYYFDLAQNEGNEAPICNLSKISEYLARFMELYSSILSASFLREEGFVRLFFSSYLYTIYRLGESEYENDDDPFPKGNIQVLTIHQSKGLEFPVVFMYPKRREFVEADQKEVIIRNLKEVEGEPLDKIGRFDLMRIFYVGLSRAEKLLILPKLAPIKAQKGRCIISYINTTLQEINALDMQSFDKNILEIDDIKESALSKPYSYTADFLAYERCPRQYMIFRKYGFIPSRSQTMFFGSLVHSTIEDLHQFLISKREKQEA</sequence>
<evidence type="ECO:0000256" key="10">
    <source>
        <dbReference type="ARBA" id="ARBA00034923"/>
    </source>
</evidence>
<dbReference type="CDD" id="cd17932">
    <property type="entry name" value="DEXQc_UvrD"/>
    <property type="match status" value="1"/>
</dbReference>
<keyword evidence="7" id="KW-0413">Isomerase</keyword>
<evidence type="ECO:0000256" key="1">
    <source>
        <dbReference type="ARBA" id="ARBA00009922"/>
    </source>
</evidence>
<keyword evidence="3 12" id="KW-0378">Hydrolase</keyword>
<dbReference type="OrthoDB" id="9810135at2"/>
<dbReference type="EC" id="5.6.2.4" evidence="9"/>
<dbReference type="GO" id="GO:0033202">
    <property type="term" value="C:DNA helicase complex"/>
    <property type="evidence" value="ECO:0007669"/>
    <property type="project" value="TreeGrafter"/>
</dbReference>
<gene>
    <name evidence="14" type="ORF">EQY75_03335</name>
</gene>
<evidence type="ECO:0000313" key="14">
    <source>
        <dbReference type="EMBL" id="QBA63663.1"/>
    </source>
</evidence>
<name>A0A411E813_9FLAO</name>
<organism evidence="14 15">
    <name type="scientific">Muriicola soli</name>
    <dbReference type="NCBI Taxonomy" id="2507538"/>
    <lineage>
        <taxon>Bacteria</taxon>
        <taxon>Pseudomonadati</taxon>
        <taxon>Bacteroidota</taxon>
        <taxon>Flavobacteriia</taxon>
        <taxon>Flavobacteriales</taxon>
        <taxon>Flavobacteriaceae</taxon>
        <taxon>Muriicola</taxon>
    </lineage>
</organism>
<dbReference type="GO" id="GO:0000725">
    <property type="term" value="P:recombinational repair"/>
    <property type="evidence" value="ECO:0007669"/>
    <property type="project" value="TreeGrafter"/>
</dbReference>
<dbReference type="GO" id="GO:0005829">
    <property type="term" value="C:cytosol"/>
    <property type="evidence" value="ECO:0007669"/>
    <property type="project" value="TreeGrafter"/>
</dbReference>
<evidence type="ECO:0000256" key="5">
    <source>
        <dbReference type="ARBA" id="ARBA00022840"/>
    </source>
</evidence>
<feature type="binding site" evidence="12">
    <location>
        <begin position="37"/>
        <end position="44"/>
    </location>
    <ligand>
        <name>ATP</name>
        <dbReference type="ChEBI" id="CHEBI:30616"/>
    </ligand>
</feature>
<proteinExistence type="inferred from homology"/>
<evidence type="ECO:0000256" key="3">
    <source>
        <dbReference type="ARBA" id="ARBA00022801"/>
    </source>
</evidence>
<dbReference type="RefSeq" id="WP_129602868.1">
    <property type="nucleotide sequence ID" value="NZ_CP035544.1"/>
</dbReference>
<dbReference type="Gene3D" id="3.40.50.300">
    <property type="entry name" value="P-loop containing nucleotide triphosphate hydrolases"/>
    <property type="match status" value="3"/>
</dbReference>
<evidence type="ECO:0000256" key="12">
    <source>
        <dbReference type="PROSITE-ProRule" id="PRU00560"/>
    </source>
</evidence>
<evidence type="ECO:0000256" key="2">
    <source>
        <dbReference type="ARBA" id="ARBA00022741"/>
    </source>
</evidence>
<dbReference type="Pfam" id="PF13361">
    <property type="entry name" value="UvrD_C"/>
    <property type="match status" value="1"/>
</dbReference>